<dbReference type="PANTHER" id="PTHR14628">
    <property type="entry name" value="BEN DOMAIN-CONTAINING PROTEIN 5"/>
    <property type="match status" value="1"/>
</dbReference>
<gene>
    <name evidence="3" type="ORF">X975_11410</name>
</gene>
<dbReference type="InterPro" id="IPR040391">
    <property type="entry name" value="BEND5"/>
</dbReference>
<dbReference type="OrthoDB" id="7701138at2759"/>
<dbReference type="InterPro" id="IPR018379">
    <property type="entry name" value="BEN_domain"/>
</dbReference>
<dbReference type="GO" id="GO:0003677">
    <property type="term" value="F:DNA binding"/>
    <property type="evidence" value="ECO:0007669"/>
    <property type="project" value="InterPro"/>
</dbReference>
<organism evidence="3 4">
    <name type="scientific">Stegodyphus mimosarum</name>
    <name type="common">African social velvet spider</name>
    <dbReference type="NCBI Taxonomy" id="407821"/>
    <lineage>
        <taxon>Eukaryota</taxon>
        <taxon>Metazoa</taxon>
        <taxon>Ecdysozoa</taxon>
        <taxon>Arthropoda</taxon>
        <taxon>Chelicerata</taxon>
        <taxon>Arachnida</taxon>
        <taxon>Araneae</taxon>
        <taxon>Araneomorphae</taxon>
        <taxon>Entelegynae</taxon>
        <taxon>Eresoidea</taxon>
        <taxon>Eresidae</taxon>
        <taxon>Stegodyphus</taxon>
    </lineage>
</organism>
<feature type="compositionally biased region" description="Basic and acidic residues" evidence="1">
    <location>
        <begin position="8"/>
        <end position="25"/>
    </location>
</feature>
<protein>
    <submittedName>
        <fullName evidence="3">BEN domain-containing protein 5</fullName>
    </submittedName>
</protein>
<evidence type="ECO:0000259" key="2">
    <source>
        <dbReference type="PROSITE" id="PS51457"/>
    </source>
</evidence>
<sequence>DTEDELATESKEGRRVKASSEKEIPTKCQQKSHFTVPDEKLKLAYLGVKEGSAGDSRYIKNLSLCIFGEEELAQSSVTGRPCNSKRNLDAKPSLCLVKLDYLRELFIQRLKKETPKVTPEEILFRTNKIRPMIAEKIATIVRIKKKNP</sequence>
<feature type="domain" description="BEN" evidence="2">
    <location>
        <begin position="30"/>
        <end position="144"/>
    </location>
</feature>
<evidence type="ECO:0000313" key="3">
    <source>
        <dbReference type="EMBL" id="KFM78506.1"/>
    </source>
</evidence>
<dbReference type="AlphaFoldDB" id="A0A087UMB7"/>
<feature type="non-terminal residue" evidence="3">
    <location>
        <position position="148"/>
    </location>
</feature>
<keyword evidence="4" id="KW-1185">Reference proteome</keyword>
<dbReference type="EMBL" id="KK120548">
    <property type="protein sequence ID" value="KFM78506.1"/>
    <property type="molecule type" value="Genomic_DNA"/>
</dbReference>
<dbReference type="Proteomes" id="UP000054359">
    <property type="component" value="Unassembled WGS sequence"/>
</dbReference>
<reference evidence="3 4" key="1">
    <citation type="submission" date="2013-11" db="EMBL/GenBank/DDBJ databases">
        <title>Genome sequencing of Stegodyphus mimosarum.</title>
        <authorList>
            <person name="Bechsgaard J."/>
        </authorList>
    </citation>
    <scope>NUCLEOTIDE SEQUENCE [LARGE SCALE GENOMIC DNA]</scope>
</reference>
<evidence type="ECO:0000256" key="1">
    <source>
        <dbReference type="SAM" id="MobiDB-lite"/>
    </source>
</evidence>
<proteinExistence type="predicted"/>
<dbReference type="GO" id="GO:0045892">
    <property type="term" value="P:negative regulation of DNA-templated transcription"/>
    <property type="evidence" value="ECO:0007669"/>
    <property type="project" value="InterPro"/>
</dbReference>
<feature type="region of interest" description="Disordered" evidence="1">
    <location>
        <begin position="1"/>
        <end position="29"/>
    </location>
</feature>
<accession>A0A087UMB7</accession>
<dbReference type="PROSITE" id="PS51457">
    <property type="entry name" value="BEN"/>
    <property type="match status" value="1"/>
</dbReference>
<evidence type="ECO:0000313" key="4">
    <source>
        <dbReference type="Proteomes" id="UP000054359"/>
    </source>
</evidence>
<name>A0A087UMB7_STEMI</name>
<dbReference type="PANTHER" id="PTHR14628:SF1">
    <property type="entry name" value="BEN DOMAIN-CONTAINING PROTEIN 5"/>
    <property type="match status" value="1"/>
</dbReference>
<dbReference type="Gene3D" id="1.10.10.2590">
    <property type="entry name" value="BEN domain"/>
    <property type="match status" value="1"/>
</dbReference>
<feature type="non-terminal residue" evidence="3">
    <location>
        <position position="1"/>
    </location>
</feature>